<dbReference type="Proteomes" id="UP000299102">
    <property type="component" value="Unassembled WGS sequence"/>
</dbReference>
<dbReference type="AlphaFoldDB" id="A0A4C1WG74"/>
<accession>A0A4C1WG74</accession>
<organism evidence="1 2">
    <name type="scientific">Eumeta variegata</name>
    <name type="common">Bagworm moth</name>
    <name type="synonym">Eumeta japonica</name>
    <dbReference type="NCBI Taxonomy" id="151549"/>
    <lineage>
        <taxon>Eukaryota</taxon>
        <taxon>Metazoa</taxon>
        <taxon>Ecdysozoa</taxon>
        <taxon>Arthropoda</taxon>
        <taxon>Hexapoda</taxon>
        <taxon>Insecta</taxon>
        <taxon>Pterygota</taxon>
        <taxon>Neoptera</taxon>
        <taxon>Endopterygota</taxon>
        <taxon>Lepidoptera</taxon>
        <taxon>Glossata</taxon>
        <taxon>Ditrysia</taxon>
        <taxon>Tineoidea</taxon>
        <taxon>Psychidae</taxon>
        <taxon>Oiketicinae</taxon>
        <taxon>Eumeta</taxon>
    </lineage>
</organism>
<proteinExistence type="predicted"/>
<dbReference type="EMBL" id="BGZK01000538">
    <property type="protein sequence ID" value="GBP49125.1"/>
    <property type="molecule type" value="Genomic_DNA"/>
</dbReference>
<name>A0A4C1WG74_EUMVA</name>
<keyword evidence="2" id="KW-1185">Reference proteome</keyword>
<gene>
    <name evidence="1" type="ORF">EVAR_80793_1</name>
</gene>
<comment type="caution">
    <text evidence="1">The sequence shown here is derived from an EMBL/GenBank/DDBJ whole genome shotgun (WGS) entry which is preliminary data.</text>
</comment>
<sequence>MFQRQSKCDAASTIVTSLVRYFTTHNRAGAFGPPFFANDKTDPKKSLHIFDLGRTAQLLTSFGLAQLVLRHVRIRNTSALSFLGFQVKMAKTNPYSFIMSVHPYVQTSCQLGSESLLGGLAVTPALFAPRTPHVTSRAVVHREEHALPLSHKDVLWLIYTHIRFRPLGLAKLTDQNVVLRYTSLYIPHVMALRSM</sequence>
<evidence type="ECO:0000313" key="2">
    <source>
        <dbReference type="Proteomes" id="UP000299102"/>
    </source>
</evidence>
<evidence type="ECO:0000313" key="1">
    <source>
        <dbReference type="EMBL" id="GBP49125.1"/>
    </source>
</evidence>
<protein>
    <submittedName>
        <fullName evidence="1">Uncharacterized protein</fullName>
    </submittedName>
</protein>
<reference evidence="1 2" key="1">
    <citation type="journal article" date="2019" name="Commun. Biol.">
        <title>The bagworm genome reveals a unique fibroin gene that provides high tensile strength.</title>
        <authorList>
            <person name="Kono N."/>
            <person name="Nakamura H."/>
            <person name="Ohtoshi R."/>
            <person name="Tomita M."/>
            <person name="Numata K."/>
            <person name="Arakawa K."/>
        </authorList>
    </citation>
    <scope>NUCLEOTIDE SEQUENCE [LARGE SCALE GENOMIC DNA]</scope>
</reference>